<evidence type="ECO:0000256" key="1">
    <source>
        <dbReference type="SAM" id="Phobius"/>
    </source>
</evidence>
<feature type="transmembrane region" description="Helical" evidence="1">
    <location>
        <begin position="80"/>
        <end position="96"/>
    </location>
</feature>
<keyword evidence="1" id="KW-1133">Transmembrane helix</keyword>
<name>A0A0P9H7T6_9CHLR</name>
<feature type="non-terminal residue" evidence="2">
    <location>
        <position position="1"/>
    </location>
</feature>
<proteinExistence type="predicted"/>
<gene>
    <name evidence="2" type="ORF">SE17_30030</name>
</gene>
<keyword evidence="3" id="KW-1185">Reference proteome</keyword>
<feature type="transmembrane region" description="Helical" evidence="1">
    <location>
        <begin position="54"/>
        <end position="74"/>
    </location>
</feature>
<dbReference type="Proteomes" id="UP000050509">
    <property type="component" value="Unassembled WGS sequence"/>
</dbReference>
<comment type="caution">
    <text evidence="2">The sequence shown here is derived from an EMBL/GenBank/DDBJ whole genome shotgun (WGS) entry which is preliminary data.</text>
</comment>
<feature type="transmembrane region" description="Helical" evidence="1">
    <location>
        <begin position="26"/>
        <end position="47"/>
    </location>
</feature>
<accession>A0A0P9H7T6</accession>
<evidence type="ECO:0000313" key="3">
    <source>
        <dbReference type="Proteomes" id="UP000050509"/>
    </source>
</evidence>
<dbReference type="AlphaFoldDB" id="A0A0P9H7T6"/>
<dbReference type="EMBL" id="LJCR01001685">
    <property type="protein sequence ID" value="KPV49896.1"/>
    <property type="molecule type" value="Genomic_DNA"/>
</dbReference>
<keyword evidence="1" id="KW-0812">Transmembrane</keyword>
<reference evidence="2 3" key="1">
    <citation type="submission" date="2015-09" db="EMBL/GenBank/DDBJ databases">
        <title>Draft genome sequence of Kouleothrix aurantiaca JCM 19913.</title>
        <authorList>
            <person name="Hemp J."/>
        </authorList>
    </citation>
    <scope>NUCLEOTIDE SEQUENCE [LARGE SCALE GENOMIC DNA]</scope>
    <source>
        <strain evidence="2 3">COM-B</strain>
    </source>
</reference>
<protein>
    <submittedName>
        <fullName evidence="2">Uncharacterized protein</fullName>
    </submittedName>
</protein>
<evidence type="ECO:0000313" key="2">
    <source>
        <dbReference type="EMBL" id="KPV49896.1"/>
    </source>
</evidence>
<sequence length="119" mass="12038">GAAFVAGFLGVFSSAGTPGFGMLTTLWALTGLLYMAGGALFGVATFRAGVLSRWAAILLVAASALAPVAALLPPELQPKVAVPAGAALAWLGYALWSERRDHAAARLPGRASPSTTNMV</sequence>
<keyword evidence="1" id="KW-0472">Membrane</keyword>
<organism evidence="2 3">
    <name type="scientific">Kouleothrix aurantiaca</name>
    <dbReference type="NCBI Taxonomy" id="186479"/>
    <lineage>
        <taxon>Bacteria</taxon>
        <taxon>Bacillati</taxon>
        <taxon>Chloroflexota</taxon>
        <taxon>Chloroflexia</taxon>
        <taxon>Chloroflexales</taxon>
        <taxon>Roseiflexineae</taxon>
        <taxon>Roseiflexaceae</taxon>
        <taxon>Kouleothrix</taxon>
    </lineage>
</organism>